<name>M2RKT1_COCSN</name>
<dbReference type="KEGG" id="bsc:COCSADRAFT_157684"/>
<evidence type="ECO:0000313" key="2">
    <source>
        <dbReference type="Proteomes" id="UP000016934"/>
    </source>
</evidence>
<dbReference type="HOGENOM" id="CLU_095732_0_0_1"/>
<keyword evidence="2" id="KW-1185">Reference proteome</keyword>
<dbReference type="EMBL" id="KB445639">
    <property type="protein sequence ID" value="EMD67284.1"/>
    <property type="molecule type" value="Genomic_DNA"/>
</dbReference>
<reference evidence="2" key="2">
    <citation type="journal article" date="2013" name="PLoS Genet.">
        <title>Comparative genome structure, secondary metabolite, and effector coding capacity across Cochliobolus pathogens.</title>
        <authorList>
            <person name="Condon B.J."/>
            <person name="Leng Y."/>
            <person name="Wu D."/>
            <person name="Bushley K.E."/>
            <person name="Ohm R.A."/>
            <person name="Otillar R."/>
            <person name="Martin J."/>
            <person name="Schackwitz W."/>
            <person name="Grimwood J."/>
            <person name="MohdZainudin N."/>
            <person name="Xue C."/>
            <person name="Wang R."/>
            <person name="Manning V.A."/>
            <person name="Dhillon B."/>
            <person name="Tu Z.J."/>
            <person name="Steffenson B.J."/>
            <person name="Salamov A."/>
            <person name="Sun H."/>
            <person name="Lowry S."/>
            <person name="LaButti K."/>
            <person name="Han J."/>
            <person name="Copeland A."/>
            <person name="Lindquist E."/>
            <person name="Barry K."/>
            <person name="Schmutz J."/>
            <person name="Baker S.E."/>
            <person name="Ciuffetti L.M."/>
            <person name="Grigoriev I.V."/>
            <person name="Zhong S."/>
            <person name="Turgeon B.G."/>
        </authorList>
    </citation>
    <scope>NUCLEOTIDE SEQUENCE [LARGE SCALE GENOMIC DNA]</scope>
    <source>
        <strain evidence="2">ND90Pr / ATCC 201652</strain>
    </source>
</reference>
<proteinExistence type="predicted"/>
<dbReference type="OrthoDB" id="10512384at2759"/>
<protein>
    <submittedName>
        <fullName evidence="1">Uncharacterized protein</fullName>
    </submittedName>
</protein>
<sequence>MCTAYARSLTERYSVTACYHVSSHQGLPPGLALIIYAAQRPSRARLGRNRAKDVEPFGAGLHASKARGVRGDPGYATIEMGSIGRSTAAVSPFRLASPAALARPPTSPPPADSTKARQLLQVCTPMARGCWRYRADGRHSLGLLFALLDGRPSAFAFSSSAASASFPVAALLRYIWFLAPTHAALIGQNRSRT</sequence>
<evidence type="ECO:0000313" key="1">
    <source>
        <dbReference type="EMBL" id="EMD67284.1"/>
    </source>
</evidence>
<dbReference type="RefSeq" id="XP_007696979.1">
    <property type="nucleotide sequence ID" value="XM_007698789.1"/>
</dbReference>
<reference evidence="1 2" key="1">
    <citation type="journal article" date="2012" name="PLoS Pathog.">
        <title>Diverse lifestyles and strategies of plant pathogenesis encoded in the genomes of eighteen Dothideomycetes fungi.</title>
        <authorList>
            <person name="Ohm R.A."/>
            <person name="Feau N."/>
            <person name="Henrissat B."/>
            <person name="Schoch C.L."/>
            <person name="Horwitz B.A."/>
            <person name="Barry K.W."/>
            <person name="Condon B.J."/>
            <person name="Copeland A.C."/>
            <person name="Dhillon B."/>
            <person name="Glaser F."/>
            <person name="Hesse C.N."/>
            <person name="Kosti I."/>
            <person name="LaButti K."/>
            <person name="Lindquist E.A."/>
            <person name="Lucas S."/>
            <person name="Salamov A.A."/>
            <person name="Bradshaw R.E."/>
            <person name="Ciuffetti L."/>
            <person name="Hamelin R.C."/>
            <person name="Kema G.H.J."/>
            <person name="Lawrence C."/>
            <person name="Scott J.A."/>
            <person name="Spatafora J.W."/>
            <person name="Turgeon B.G."/>
            <person name="de Wit P.J.G.M."/>
            <person name="Zhong S."/>
            <person name="Goodwin S.B."/>
            <person name="Grigoriev I.V."/>
        </authorList>
    </citation>
    <scope>NUCLEOTIDE SEQUENCE [LARGE SCALE GENOMIC DNA]</scope>
    <source>
        <strain evidence="2">ND90Pr / ATCC 201652</strain>
    </source>
</reference>
<accession>M2RKT1</accession>
<dbReference type="GeneID" id="19131841"/>
<organism evidence="1 2">
    <name type="scientific">Cochliobolus sativus (strain ND90Pr / ATCC 201652)</name>
    <name type="common">Common root rot and spot blotch fungus</name>
    <name type="synonym">Bipolaris sorokiniana</name>
    <dbReference type="NCBI Taxonomy" id="665912"/>
    <lineage>
        <taxon>Eukaryota</taxon>
        <taxon>Fungi</taxon>
        <taxon>Dikarya</taxon>
        <taxon>Ascomycota</taxon>
        <taxon>Pezizomycotina</taxon>
        <taxon>Dothideomycetes</taxon>
        <taxon>Pleosporomycetidae</taxon>
        <taxon>Pleosporales</taxon>
        <taxon>Pleosporineae</taxon>
        <taxon>Pleosporaceae</taxon>
        <taxon>Bipolaris</taxon>
    </lineage>
</organism>
<gene>
    <name evidence="1" type="ORF">COCSADRAFT_157684</name>
</gene>
<dbReference type="Proteomes" id="UP000016934">
    <property type="component" value="Unassembled WGS sequence"/>
</dbReference>
<dbReference type="AlphaFoldDB" id="M2RKT1"/>